<dbReference type="RefSeq" id="WP_199263540.1">
    <property type="nucleotide sequence ID" value="NZ_CP054140.1"/>
</dbReference>
<dbReference type="GO" id="GO:0005975">
    <property type="term" value="P:carbohydrate metabolic process"/>
    <property type="evidence" value="ECO:0007669"/>
    <property type="project" value="InterPro"/>
</dbReference>
<feature type="domain" description="NodB homology" evidence="3">
    <location>
        <begin position="87"/>
        <end position="330"/>
    </location>
</feature>
<dbReference type="Pfam" id="PF01522">
    <property type="entry name" value="Polysacc_deac_1"/>
    <property type="match status" value="1"/>
</dbReference>
<evidence type="ECO:0000256" key="2">
    <source>
        <dbReference type="ARBA" id="ARBA00022729"/>
    </source>
</evidence>
<evidence type="ECO:0000256" key="1">
    <source>
        <dbReference type="ARBA" id="ARBA00004613"/>
    </source>
</evidence>
<dbReference type="CDD" id="cd10918">
    <property type="entry name" value="CE4_NodB_like_5s_6s"/>
    <property type="match status" value="1"/>
</dbReference>
<evidence type="ECO:0000313" key="4">
    <source>
        <dbReference type="EMBL" id="QQG64708.1"/>
    </source>
</evidence>
<accession>A0A7T5VBB1</accession>
<sequence length="330" mass="36630">MGVKSGLCSLCFPQALAFFGIRRLAAAGGIVLMYHEVLPDTCLLPAWTVVRESDFCRQMEYLRQHFDVISMDAAVARLADGHHAERPFAVVTFDDGYSGNEQTVLPIMESMGLPFVVYVATQALVGNTLYWYDKVINLLGSGKEQEVRVRLQNGGQQRFLLPSGFASENRRWTAMQQLLSFLKQQQPDERQQLVEEIGAEAVHFESVLTMLTAEQLKRLAASNCVTIGSHTHGHELLIQLQPEEIGATVQTANRLLSEIIGDPPAHFAYPNGDYNELVVEQIKKAGYSTAVTTTGGIWSAHNSLYEIPRVGIGRFDSRARFRALVSGYLP</sequence>
<dbReference type="InterPro" id="IPR051398">
    <property type="entry name" value="Polysacch_Deacetylase"/>
</dbReference>
<name>A0A7T5VBB1_9BACT</name>
<protein>
    <submittedName>
        <fullName evidence="4">Polysaccharide deacetylase family protein</fullName>
    </submittedName>
</protein>
<dbReference type="SUPFAM" id="SSF88713">
    <property type="entry name" value="Glycoside hydrolase/deacetylase"/>
    <property type="match status" value="1"/>
</dbReference>
<comment type="subcellular location">
    <subcellularLocation>
        <location evidence="1">Secreted</location>
    </subcellularLocation>
</comment>
<dbReference type="Proteomes" id="UP000596092">
    <property type="component" value="Chromosome"/>
</dbReference>
<dbReference type="InterPro" id="IPR011330">
    <property type="entry name" value="Glyco_hydro/deAcase_b/a-brl"/>
</dbReference>
<dbReference type="Gene3D" id="3.20.20.370">
    <property type="entry name" value="Glycoside hydrolase/deacetylase"/>
    <property type="match status" value="1"/>
</dbReference>
<dbReference type="GO" id="GO:0005576">
    <property type="term" value="C:extracellular region"/>
    <property type="evidence" value="ECO:0007669"/>
    <property type="project" value="UniProtKB-SubCell"/>
</dbReference>
<dbReference type="KEGG" id="dog:HP555_01925"/>
<evidence type="ECO:0000259" key="3">
    <source>
        <dbReference type="PROSITE" id="PS51677"/>
    </source>
</evidence>
<dbReference type="GO" id="GO:0016810">
    <property type="term" value="F:hydrolase activity, acting on carbon-nitrogen (but not peptide) bonds"/>
    <property type="evidence" value="ECO:0007669"/>
    <property type="project" value="InterPro"/>
</dbReference>
<dbReference type="InterPro" id="IPR002509">
    <property type="entry name" value="NODB_dom"/>
</dbReference>
<organism evidence="4 5">
    <name type="scientific">Desulfobulbus oligotrophicus</name>
    <dbReference type="NCBI Taxonomy" id="1909699"/>
    <lineage>
        <taxon>Bacteria</taxon>
        <taxon>Pseudomonadati</taxon>
        <taxon>Thermodesulfobacteriota</taxon>
        <taxon>Desulfobulbia</taxon>
        <taxon>Desulfobulbales</taxon>
        <taxon>Desulfobulbaceae</taxon>
        <taxon>Desulfobulbus</taxon>
    </lineage>
</organism>
<dbReference type="EMBL" id="CP054140">
    <property type="protein sequence ID" value="QQG64708.1"/>
    <property type="molecule type" value="Genomic_DNA"/>
</dbReference>
<dbReference type="PANTHER" id="PTHR34216">
    <property type="match status" value="1"/>
</dbReference>
<evidence type="ECO:0000313" key="5">
    <source>
        <dbReference type="Proteomes" id="UP000596092"/>
    </source>
</evidence>
<dbReference type="AlphaFoldDB" id="A0A7T5VBB1"/>
<dbReference type="PANTHER" id="PTHR34216:SF3">
    <property type="entry name" value="POLY-BETA-1,6-N-ACETYL-D-GLUCOSAMINE N-DEACETYLASE"/>
    <property type="match status" value="1"/>
</dbReference>
<keyword evidence="2" id="KW-0732">Signal</keyword>
<proteinExistence type="predicted"/>
<keyword evidence="5" id="KW-1185">Reference proteome</keyword>
<reference evidence="4 5" key="1">
    <citation type="submission" date="2020-05" db="EMBL/GenBank/DDBJ databases">
        <title>Complete genome of Desulfobulbus oligotrophicus.</title>
        <authorList>
            <person name="Podar M."/>
        </authorList>
    </citation>
    <scope>NUCLEOTIDE SEQUENCE [LARGE SCALE GENOMIC DNA]</scope>
    <source>
        <strain evidence="4 5">Prop6</strain>
    </source>
</reference>
<dbReference type="PROSITE" id="PS51677">
    <property type="entry name" value="NODB"/>
    <property type="match status" value="1"/>
</dbReference>
<gene>
    <name evidence="4" type="ORF">HP555_01925</name>
</gene>